<dbReference type="GO" id="GO:0050661">
    <property type="term" value="F:NADP binding"/>
    <property type="evidence" value="ECO:0007669"/>
    <property type="project" value="InterPro"/>
</dbReference>
<organism evidence="4 5">
    <name type="scientific">Aspergillus niger (strain ATCC 1015 / CBS 113.46 / FGSC A1144 / LSHB Ac4 / NCTC 3858a / NRRL 328 / USDA 3528.7)</name>
    <dbReference type="NCBI Taxonomy" id="380704"/>
    <lineage>
        <taxon>Eukaryota</taxon>
        <taxon>Fungi</taxon>
        <taxon>Dikarya</taxon>
        <taxon>Ascomycota</taxon>
        <taxon>Pezizomycotina</taxon>
        <taxon>Eurotiomycetes</taxon>
        <taxon>Eurotiomycetidae</taxon>
        <taxon>Eurotiales</taxon>
        <taxon>Aspergillaceae</taxon>
        <taxon>Aspergillus</taxon>
        <taxon>Aspergillus subgen. Circumdati</taxon>
    </lineage>
</organism>
<keyword evidence="1" id="KW-0285">Flavoprotein</keyword>
<evidence type="ECO:0000256" key="2">
    <source>
        <dbReference type="ARBA" id="ARBA00022827"/>
    </source>
</evidence>
<dbReference type="PANTHER" id="PTHR43539">
    <property type="entry name" value="FLAVIN-BINDING MONOOXYGENASE-LIKE PROTEIN (AFU_ORTHOLOGUE AFUA_4G09220)"/>
    <property type="match status" value="1"/>
</dbReference>
<protein>
    <submittedName>
        <fullName evidence="4">Uncharacterized protein</fullName>
    </submittedName>
</protein>
<dbReference type="SUPFAM" id="SSF51905">
    <property type="entry name" value="FAD/NAD(P)-binding domain"/>
    <property type="match status" value="1"/>
</dbReference>
<reference evidence="4 5" key="1">
    <citation type="journal article" date="2011" name="Genome Res.">
        <title>Comparative genomics of citric-acid-producing Aspergillus niger ATCC 1015 versus enzyme-producing CBS 513.88.</title>
        <authorList>
            <person name="Andersen M.R."/>
            <person name="Salazar M.P."/>
            <person name="Schaap P.J."/>
            <person name="van de Vondervoort P.J."/>
            <person name="Culley D."/>
            <person name="Thykaer J."/>
            <person name="Frisvad J.C."/>
            <person name="Nielsen K.F."/>
            <person name="Albang R."/>
            <person name="Albermann K."/>
            <person name="Berka R.M."/>
            <person name="Braus G.H."/>
            <person name="Braus-Stromeyer S.A."/>
            <person name="Corrochano L.M."/>
            <person name="Dai Z."/>
            <person name="van Dijck P.W."/>
            <person name="Hofmann G."/>
            <person name="Lasure L.L."/>
            <person name="Magnuson J.K."/>
            <person name="Menke H."/>
            <person name="Meijer M."/>
            <person name="Meijer S.L."/>
            <person name="Nielsen J.B."/>
            <person name="Nielsen M.L."/>
            <person name="van Ooyen A.J."/>
            <person name="Pel H.J."/>
            <person name="Poulsen L."/>
            <person name="Samson R.A."/>
            <person name="Stam H."/>
            <person name="Tsang A."/>
            <person name="van den Brink J.M."/>
            <person name="Atkins A."/>
            <person name="Aerts A."/>
            <person name="Shapiro H."/>
            <person name="Pangilinan J."/>
            <person name="Salamov A."/>
            <person name="Lou Y."/>
            <person name="Lindquist E."/>
            <person name="Lucas S."/>
            <person name="Grimwood J."/>
            <person name="Grigoriev I.V."/>
            <person name="Kubicek C.P."/>
            <person name="Martinez D."/>
            <person name="van Peij N.N."/>
            <person name="Roubos J.A."/>
            <person name="Nielsen J."/>
            <person name="Baker S.E."/>
        </authorList>
    </citation>
    <scope>NUCLEOTIDE SEQUENCE [LARGE SCALE GENOMIC DNA]</scope>
    <source>
        <strain evidence="5">ATCC 1015 / CBS 113.46 / FGSC A1144 / LSHB Ac4 / NCTC 3858a / NRRL 328 / USDA 3528.7</strain>
    </source>
</reference>
<dbReference type="PANTHER" id="PTHR43539:SF68">
    <property type="entry name" value="FLAVIN-BINDING MONOOXYGENASE-LIKE PROTEIN (AFU_ORTHOLOGUE AFUA_4G09220)"/>
    <property type="match status" value="1"/>
</dbReference>
<dbReference type="OrthoDB" id="74360at2759"/>
<evidence type="ECO:0000256" key="1">
    <source>
        <dbReference type="ARBA" id="ARBA00022630"/>
    </source>
</evidence>
<dbReference type="Proteomes" id="UP000009038">
    <property type="component" value="Unassembled WGS sequence"/>
</dbReference>
<dbReference type="InterPro" id="IPR050982">
    <property type="entry name" value="Auxin_biosynth/cation_transpt"/>
</dbReference>
<dbReference type="InterPro" id="IPR020946">
    <property type="entry name" value="Flavin_mOase-like"/>
</dbReference>
<gene>
    <name evidence="4" type="ORF">ASPNIDRAFT_188184</name>
</gene>
<dbReference type="EMBL" id="ACJE01000001">
    <property type="protein sequence ID" value="EHA28267.1"/>
    <property type="molecule type" value="Genomic_DNA"/>
</dbReference>
<dbReference type="HOGENOM" id="CLU_015676_3_0_1"/>
<accession>G3XMF4</accession>
<proteinExistence type="predicted"/>
<evidence type="ECO:0000313" key="5">
    <source>
        <dbReference type="Proteomes" id="UP000009038"/>
    </source>
</evidence>
<dbReference type="Gene3D" id="3.50.50.60">
    <property type="entry name" value="FAD/NAD(P)-binding domain"/>
    <property type="match status" value="1"/>
</dbReference>
<keyword evidence="3" id="KW-0560">Oxidoreductase</keyword>
<dbReference type="AlphaFoldDB" id="G3XMF4"/>
<dbReference type="InterPro" id="IPR036188">
    <property type="entry name" value="FAD/NAD-bd_sf"/>
</dbReference>
<keyword evidence="2" id="KW-0274">FAD</keyword>
<dbReference type="Pfam" id="PF00743">
    <property type="entry name" value="FMO-like"/>
    <property type="match status" value="1"/>
</dbReference>
<comment type="caution">
    <text evidence="4">The sequence shown here is derived from an EMBL/GenBank/DDBJ whole genome shotgun (WGS) entry which is preliminary data.</text>
</comment>
<sequence length="428" mass="46738">MANLPQGILPTLPCALPKADLSSDTDAVGIAKGLNIPFSSLSLDHFTPDALWRDTFALTGTLRTLYSAAAVLKAWNDRCRSRQAGSFQLSPDASRVVCPAAGIGWIEVPFIFETAAMPATTCSGFVSLVPDGNGNWKIWLLRTILDQFQDLPNVDELEPGPAPTRQPLHEGAVYECLTSGTWDDNQRKWTLHLRQKQGEQMTARTVTCSHVVMAIGAGGQEPVRPFYPGEDLFQGDIIHTAQYKSPRPWQGKHGVIIGSANSGTLAADKQQLSTPLAVSRLMSTLTLGAKIAQNPERFDALERAGFKVDRGAEVVAHVHERYGGHYIDVGNCANIAKGLVKVKSDSPLARFTRTGLLFEDDTHLPADVVVFATGYKGNARDTVKELFGKEVYDRVEDYWGLDKEGEVRGAFKPSPRMLCTLLMSALFL</sequence>
<evidence type="ECO:0000256" key="3">
    <source>
        <dbReference type="ARBA" id="ARBA00023002"/>
    </source>
</evidence>
<name>G3XMF4_ASPNA</name>
<dbReference type="GO" id="GO:0050660">
    <property type="term" value="F:flavin adenine dinucleotide binding"/>
    <property type="evidence" value="ECO:0007669"/>
    <property type="project" value="InterPro"/>
</dbReference>
<evidence type="ECO:0000313" key="4">
    <source>
        <dbReference type="EMBL" id="EHA28267.1"/>
    </source>
</evidence>
<dbReference type="GO" id="GO:0004499">
    <property type="term" value="F:N,N-dimethylaniline monooxygenase activity"/>
    <property type="evidence" value="ECO:0007669"/>
    <property type="project" value="InterPro"/>
</dbReference>
<dbReference type="STRING" id="380704.G3XMF4"/>